<dbReference type="EMBL" id="MU155172">
    <property type="protein sequence ID" value="KAF9481914.1"/>
    <property type="molecule type" value="Genomic_DNA"/>
</dbReference>
<keyword evidence="2" id="KW-1185">Reference proteome</keyword>
<protein>
    <submittedName>
        <fullName evidence="1">Uncharacterized protein</fullName>
    </submittedName>
</protein>
<dbReference type="AlphaFoldDB" id="A0A9P6D2Y1"/>
<name>A0A9P6D2Y1_9AGAR</name>
<dbReference type="OrthoDB" id="432970at2759"/>
<evidence type="ECO:0000313" key="2">
    <source>
        <dbReference type="Proteomes" id="UP000807469"/>
    </source>
</evidence>
<organism evidence="1 2">
    <name type="scientific">Pholiota conissans</name>
    <dbReference type="NCBI Taxonomy" id="109636"/>
    <lineage>
        <taxon>Eukaryota</taxon>
        <taxon>Fungi</taxon>
        <taxon>Dikarya</taxon>
        <taxon>Basidiomycota</taxon>
        <taxon>Agaricomycotina</taxon>
        <taxon>Agaricomycetes</taxon>
        <taxon>Agaricomycetidae</taxon>
        <taxon>Agaricales</taxon>
        <taxon>Agaricineae</taxon>
        <taxon>Strophariaceae</taxon>
        <taxon>Pholiota</taxon>
    </lineage>
</organism>
<comment type="caution">
    <text evidence="1">The sequence shown here is derived from an EMBL/GenBank/DDBJ whole genome shotgun (WGS) entry which is preliminary data.</text>
</comment>
<accession>A0A9P6D2Y1</accession>
<sequence length="174" mass="20137">MHKLACSPKKTAKQKRKDPVRWYEKYRHCRDGNAHEGALELITWPATFNGVKTGWGHIEIEYSDNLKQKFEKEFDGDEEKLFLFYRRAFRWTCCGTHANMDWGCDHHGSGRNPCSCDFCHMGKPLPDSIFYEKTASRHGLTNLLRGPDPRSYHSGVALNTVVNRVAMKLPMFDL</sequence>
<reference evidence="1" key="1">
    <citation type="submission" date="2020-11" db="EMBL/GenBank/DDBJ databases">
        <authorList>
            <consortium name="DOE Joint Genome Institute"/>
            <person name="Ahrendt S."/>
            <person name="Riley R."/>
            <person name="Andreopoulos W."/>
            <person name="Labutti K."/>
            <person name="Pangilinan J."/>
            <person name="Ruiz-Duenas F.J."/>
            <person name="Barrasa J.M."/>
            <person name="Sanchez-Garcia M."/>
            <person name="Camarero S."/>
            <person name="Miyauchi S."/>
            <person name="Serrano A."/>
            <person name="Linde D."/>
            <person name="Babiker R."/>
            <person name="Drula E."/>
            <person name="Ayuso-Fernandez I."/>
            <person name="Pacheco R."/>
            <person name="Padilla G."/>
            <person name="Ferreira P."/>
            <person name="Barriuso J."/>
            <person name="Kellner H."/>
            <person name="Castanera R."/>
            <person name="Alfaro M."/>
            <person name="Ramirez L."/>
            <person name="Pisabarro A.G."/>
            <person name="Kuo A."/>
            <person name="Tritt A."/>
            <person name="Lipzen A."/>
            <person name="He G."/>
            <person name="Yan M."/>
            <person name="Ng V."/>
            <person name="Cullen D."/>
            <person name="Martin F."/>
            <person name="Rosso M.-N."/>
            <person name="Henrissat B."/>
            <person name="Hibbett D."/>
            <person name="Martinez A.T."/>
            <person name="Grigoriev I.V."/>
        </authorList>
    </citation>
    <scope>NUCLEOTIDE SEQUENCE</scope>
    <source>
        <strain evidence="1">CIRM-BRFM 674</strain>
    </source>
</reference>
<evidence type="ECO:0000313" key="1">
    <source>
        <dbReference type="EMBL" id="KAF9481914.1"/>
    </source>
</evidence>
<gene>
    <name evidence="1" type="ORF">BDN70DRAFT_830152</name>
</gene>
<proteinExistence type="predicted"/>
<dbReference type="Proteomes" id="UP000807469">
    <property type="component" value="Unassembled WGS sequence"/>
</dbReference>